<dbReference type="PANTHER" id="PTHR33710:SF79">
    <property type="entry name" value="OS06G0205337 PROTEIN"/>
    <property type="match status" value="1"/>
</dbReference>
<dbReference type="PANTHER" id="PTHR33710">
    <property type="entry name" value="BNAC02G09200D PROTEIN"/>
    <property type="match status" value="1"/>
</dbReference>
<keyword evidence="2" id="KW-1185">Reference proteome</keyword>
<proteinExistence type="predicted"/>
<comment type="caution">
    <text evidence="1">The sequence shown here is derived from an EMBL/GenBank/DDBJ whole genome shotgun (WGS) entry which is preliminary data.</text>
</comment>
<dbReference type="Proteomes" id="UP001311915">
    <property type="component" value="Unassembled WGS sequence"/>
</dbReference>
<dbReference type="SUPFAM" id="SSF56219">
    <property type="entry name" value="DNase I-like"/>
    <property type="match status" value="1"/>
</dbReference>
<dbReference type="EMBL" id="JAWPEI010000051">
    <property type="protein sequence ID" value="KAK4706774.1"/>
    <property type="molecule type" value="Genomic_DNA"/>
</dbReference>
<evidence type="ECO:0000313" key="1">
    <source>
        <dbReference type="EMBL" id="KAK4706774.1"/>
    </source>
</evidence>
<evidence type="ECO:0000313" key="2">
    <source>
        <dbReference type="Proteomes" id="UP001311915"/>
    </source>
</evidence>
<name>A0AAV9K259_9SOLN</name>
<dbReference type="AlphaFoldDB" id="A0AAV9K259"/>
<accession>A0AAV9K259</accession>
<dbReference type="InterPro" id="IPR036691">
    <property type="entry name" value="Endo/exonu/phosph_ase_sf"/>
</dbReference>
<dbReference type="Gene3D" id="3.60.10.10">
    <property type="entry name" value="Endonuclease/exonuclease/phosphatase"/>
    <property type="match status" value="1"/>
</dbReference>
<sequence length="192" mass="22378">MSTLVYAKCSAQERLQLWEAIYSVGYNLNLPWLVGGDSNVVLSDKDKIGCLLIYSHDYEDIFVCINSCELFDSDVKESPFTRWNGRINNTYKFKRLDRIVINQEFLNVYGIIDVQHLARFESNHAHLLFSCGDQNSIENVFSKMKKTKHVLSLWSNEKYGDIFKQHVIREEIVRMKESLFKDQPPTTANRSI</sequence>
<gene>
    <name evidence="1" type="ORF">R3W88_033683</name>
</gene>
<protein>
    <submittedName>
        <fullName evidence="1">Uncharacterized protein</fullName>
    </submittedName>
</protein>
<organism evidence="1 2">
    <name type="scientific">Solanum pinnatisectum</name>
    <name type="common">tansyleaf nightshade</name>
    <dbReference type="NCBI Taxonomy" id="50273"/>
    <lineage>
        <taxon>Eukaryota</taxon>
        <taxon>Viridiplantae</taxon>
        <taxon>Streptophyta</taxon>
        <taxon>Embryophyta</taxon>
        <taxon>Tracheophyta</taxon>
        <taxon>Spermatophyta</taxon>
        <taxon>Magnoliopsida</taxon>
        <taxon>eudicotyledons</taxon>
        <taxon>Gunneridae</taxon>
        <taxon>Pentapetalae</taxon>
        <taxon>asterids</taxon>
        <taxon>lamiids</taxon>
        <taxon>Solanales</taxon>
        <taxon>Solanaceae</taxon>
        <taxon>Solanoideae</taxon>
        <taxon>Solaneae</taxon>
        <taxon>Solanum</taxon>
    </lineage>
</organism>
<reference evidence="1 2" key="1">
    <citation type="submission" date="2023-10" db="EMBL/GenBank/DDBJ databases">
        <title>Genome-Wide Identification Analysis in wild type Solanum Pinnatisectum Reveals Some Genes Defensing Phytophthora Infestans.</title>
        <authorList>
            <person name="Sun C."/>
        </authorList>
    </citation>
    <scope>NUCLEOTIDE SEQUENCE [LARGE SCALE GENOMIC DNA]</scope>
    <source>
        <strain evidence="1">LQN</strain>
        <tissue evidence="1">Leaf</tissue>
    </source>
</reference>